<dbReference type="SUPFAM" id="SSF48726">
    <property type="entry name" value="Immunoglobulin"/>
    <property type="match status" value="2"/>
</dbReference>
<sequence>MCIAETSFPEATSFTVGTTPDERTYYNYNSYNYRHNNYEYNQTYKYEDVADYVQKYKHSNYWDSYYQRRTDNYSSKLENISSSIGIAYDWDLSYGREDPHDLFLNKSRGQFAVKCSAAAPGKKFDTSQLIIEAADTKRQEYPKIEFSVKSKTTLGLELVERRQNRFKMIYENDDVQISCIIPNDVSWDMEWVSLNDKQKELMVTEMVDRTERKFMLKLKNVKLSDTGIYMCYDKKENKTLQMSPYDRYGQRVQSTNDWKYERRTNVSFDVIPVTKPFVAYRPKTVDVTESRYFTLECPYIGSPTPSYSWKFDINPWISSLEIGSWKLMRFSSDRRTVTFSFYFAWVGDKFSCEAVNRAGSGQFRFDIYNRNNLPESKRGWQITGLVLLVIALVLICFLISLIVRTICRTIRAIYRSICSFFRWIGKCFTCCLVCFDNAFVINTNLSDDNERLLKDKSIDNLTIAAIHSTNTTYENEAMRQSQLNDHIV</sequence>
<feature type="transmembrane region" description="Helical" evidence="1">
    <location>
        <begin position="380"/>
        <end position="403"/>
    </location>
</feature>
<dbReference type="EMBL" id="LIAE01010213">
    <property type="protein sequence ID" value="PAV65293.1"/>
    <property type="molecule type" value="Genomic_DNA"/>
</dbReference>
<dbReference type="InterPro" id="IPR013783">
    <property type="entry name" value="Ig-like_fold"/>
</dbReference>
<evidence type="ECO:0000256" key="1">
    <source>
        <dbReference type="SAM" id="Phobius"/>
    </source>
</evidence>
<name>A0A2A2JUF1_9BILA</name>
<comment type="caution">
    <text evidence="3">The sequence shown here is derived from an EMBL/GenBank/DDBJ whole genome shotgun (WGS) entry which is preliminary data.</text>
</comment>
<feature type="domain" description="Ig-like" evidence="2">
    <location>
        <begin position="142"/>
        <end position="241"/>
    </location>
</feature>
<dbReference type="Proteomes" id="UP000218231">
    <property type="component" value="Unassembled WGS sequence"/>
</dbReference>
<evidence type="ECO:0000313" key="3">
    <source>
        <dbReference type="EMBL" id="PAV65293.1"/>
    </source>
</evidence>
<dbReference type="PROSITE" id="PS50835">
    <property type="entry name" value="IG_LIKE"/>
    <property type="match status" value="2"/>
</dbReference>
<dbReference type="Gene3D" id="2.60.40.10">
    <property type="entry name" value="Immunoglobulins"/>
    <property type="match status" value="2"/>
</dbReference>
<accession>A0A2A2JUF1</accession>
<keyword evidence="1" id="KW-0472">Membrane</keyword>
<evidence type="ECO:0000259" key="2">
    <source>
        <dbReference type="PROSITE" id="PS50835"/>
    </source>
</evidence>
<keyword evidence="1" id="KW-1133">Transmembrane helix</keyword>
<organism evidence="3 4">
    <name type="scientific">Diploscapter pachys</name>
    <dbReference type="NCBI Taxonomy" id="2018661"/>
    <lineage>
        <taxon>Eukaryota</taxon>
        <taxon>Metazoa</taxon>
        <taxon>Ecdysozoa</taxon>
        <taxon>Nematoda</taxon>
        <taxon>Chromadorea</taxon>
        <taxon>Rhabditida</taxon>
        <taxon>Rhabditina</taxon>
        <taxon>Rhabditomorpha</taxon>
        <taxon>Rhabditoidea</taxon>
        <taxon>Rhabditidae</taxon>
        <taxon>Diploscapter</taxon>
    </lineage>
</organism>
<dbReference type="OrthoDB" id="10012075at2759"/>
<dbReference type="AlphaFoldDB" id="A0A2A2JUF1"/>
<proteinExistence type="predicted"/>
<keyword evidence="4" id="KW-1185">Reference proteome</keyword>
<dbReference type="InterPro" id="IPR007110">
    <property type="entry name" value="Ig-like_dom"/>
</dbReference>
<protein>
    <recommendedName>
        <fullName evidence="2">Ig-like domain-containing protein</fullName>
    </recommendedName>
</protein>
<feature type="domain" description="Ig-like" evidence="2">
    <location>
        <begin position="276"/>
        <end position="309"/>
    </location>
</feature>
<dbReference type="InterPro" id="IPR036179">
    <property type="entry name" value="Ig-like_dom_sf"/>
</dbReference>
<gene>
    <name evidence="3" type="ORF">WR25_13033</name>
</gene>
<keyword evidence="1" id="KW-0812">Transmembrane</keyword>
<evidence type="ECO:0000313" key="4">
    <source>
        <dbReference type="Proteomes" id="UP000218231"/>
    </source>
</evidence>
<reference evidence="3 4" key="1">
    <citation type="journal article" date="2017" name="Curr. Biol.">
        <title>Genome architecture and evolution of a unichromosomal asexual nematode.</title>
        <authorList>
            <person name="Fradin H."/>
            <person name="Zegar C."/>
            <person name="Gutwein M."/>
            <person name="Lucas J."/>
            <person name="Kovtun M."/>
            <person name="Corcoran D."/>
            <person name="Baugh L.R."/>
            <person name="Kiontke K."/>
            <person name="Gunsalus K."/>
            <person name="Fitch D.H."/>
            <person name="Piano F."/>
        </authorList>
    </citation>
    <scope>NUCLEOTIDE SEQUENCE [LARGE SCALE GENOMIC DNA]</scope>
    <source>
        <strain evidence="3">PF1309</strain>
    </source>
</reference>
<dbReference type="STRING" id="2018661.A0A2A2JUF1"/>